<reference evidence="1" key="1">
    <citation type="submission" date="2022-10" db="EMBL/GenBank/DDBJ databases">
        <title>Culturing micro-colonial fungi from biological soil crusts in the Mojave desert and describing Neophaeococcomyces mojavensis, and introducing the new genera and species Taxawa tesnikishii.</title>
        <authorList>
            <person name="Kurbessoian T."/>
            <person name="Stajich J.E."/>
        </authorList>
    </citation>
    <scope>NUCLEOTIDE SEQUENCE</scope>
    <source>
        <strain evidence="1">JES_112</strain>
    </source>
</reference>
<accession>A0ACC3A1N3</accession>
<protein>
    <submittedName>
        <fullName evidence="1">Uncharacterized protein</fullName>
    </submittedName>
</protein>
<name>A0ACC3A1N3_9EURO</name>
<keyword evidence="2" id="KW-1185">Reference proteome</keyword>
<evidence type="ECO:0000313" key="2">
    <source>
        <dbReference type="Proteomes" id="UP001172386"/>
    </source>
</evidence>
<sequence length="536" mass="59573">MSQREQEDLYKVNPSLKTPFKHESVCNLENCFSPDKLTECSELAAHRGELGSSCRVESPLLPIQTLPQTNQCGKQFNNQKCDVADHNGGPCCSSFGWCGEGHQYCGTGCQGEFSVDGHCNHKQEKPKDGQSKPGTHSGKPDDNNADTDVNVAEHIFPTKESKTGGRCGKEQDTICAPGLCCSGAGYCGKTGEYCSVPGNCQESYGWCDSFVVPKGYDVSKDKRRINSHIPAYIKQCSVPGTLALSFDDGPSQYTEQVLDVLKEFKARATFFLGGILNGRGSIDKNWARVLRRMVTEGHQIGSHTWSHPDLDSLTSSERKNQMFKNERAIANVIGKYPTFVRAPMTRCADECRKDMKNLGYHVTDWQFDSEDWKPKKPSVDTVISRLTSYLENAGQHGSMFLIQHDTHEDAAKVTRALLQNKRGDWKAVPLVECLGHPLEDAFRFPRYLEYDGTAKDGCLFAASEFCYKPDPFTNASGCKENSQKLIGVHQVCLDSSTKVTGKKVCDVVDKVQRQLDHYCHECGKQGCDWTHVKVKT</sequence>
<organism evidence="1 2">
    <name type="scientific">Neophaeococcomyces mojaviensis</name>
    <dbReference type="NCBI Taxonomy" id="3383035"/>
    <lineage>
        <taxon>Eukaryota</taxon>
        <taxon>Fungi</taxon>
        <taxon>Dikarya</taxon>
        <taxon>Ascomycota</taxon>
        <taxon>Pezizomycotina</taxon>
        <taxon>Eurotiomycetes</taxon>
        <taxon>Chaetothyriomycetidae</taxon>
        <taxon>Chaetothyriales</taxon>
        <taxon>Chaetothyriales incertae sedis</taxon>
        <taxon>Neophaeococcomyces</taxon>
    </lineage>
</organism>
<gene>
    <name evidence="1" type="ORF">H2198_007062</name>
</gene>
<dbReference type="Proteomes" id="UP001172386">
    <property type="component" value="Unassembled WGS sequence"/>
</dbReference>
<proteinExistence type="predicted"/>
<comment type="caution">
    <text evidence="1">The sequence shown here is derived from an EMBL/GenBank/DDBJ whole genome shotgun (WGS) entry which is preliminary data.</text>
</comment>
<dbReference type="EMBL" id="JAPDRQ010000141">
    <property type="protein sequence ID" value="KAJ9653773.1"/>
    <property type="molecule type" value="Genomic_DNA"/>
</dbReference>
<evidence type="ECO:0000313" key="1">
    <source>
        <dbReference type="EMBL" id="KAJ9653773.1"/>
    </source>
</evidence>